<evidence type="ECO:0000313" key="1">
    <source>
        <dbReference type="EMBL" id="RYR04632.1"/>
    </source>
</evidence>
<keyword evidence="2" id="KW-1185">Reference proteome</keyword>
<sequence length="266" mass="30909">MQRAKNAIKTMFRNKKAVYTPYTSILKMRWDKHLKRDLHAAAYILNLAFFYSECFVEKANILRSLLDLINVETLYDDSVAAIQEIQLYQDSKKNFGRESAKRAASRLEPVCLLHQTSSLSGCERNWSLFEQIHSKRKNWLEHQRLSEIIYVTYNLRLQSRLHRKKRNYYPIDIQSINTVDFLVIADEDDPEFTNEDVEGIESLIYTDNAMLSYPNDRGDIEVEMDMPNVVIESTNTSFGGTSEDGDFGLPVYDGDIETLNDDYDLC</sequence>
<evidence type="ECO:0000313" key="2">
    <source>
        <dbReference type="Proteomes" id="UP000289738"/>
    </source>
</evidence>
<dbReference type="STRING" id="3818.A0A444YRT2"/>
<dbReference type="Proteomes" id="UP000289738">
    <property type="component" value="Chromosome B06"/>
</dbReference>
<comment type="caution">
    <text evidence="1">The sequence shown here is derived from an EMBL/GenBank/DDBJ whole genome shotgun (WGS) entry which is preliminary data.</text>
</comment>
<dbReference type="SUPFAM" id="SSF53098">
    <property type="entry name" value="Ribonuclease H-like"/>
    <property type="match status" value="1"/>
</dbReference>
<gene>
    <name evidence="1" type="ORF">Ahy_B06g084405</name>
</gene>
<dbReference type="InterPro" id="IPR012337">
    <property type="entry name" value="RNaseH-like_sf"/>
</dbReference>
<organism evidence="1 2">
    <name type="scientific">Arachis hypogaea</name>
    <name type="common">Peanut</name>
    <dbReference type="NCBI Taxonomy" id="3818"/>
    <lineage>
        <taxon>Eukaryota</taxon>
        <taxon>Viridiplantae</taxon>
        <taxon>Streptophyta</taxon>
        <taxon>Embryophyta</taxon>
        <taxon>Tracheophyta</taxon>
        <taxon>Spermatophyta</taxon>
        <taxon>Magnoliopsida</taxon>
        <taxon>eudicotyledons</taxon>
        <taxon>Gunneridae</taxon>
        <taxon>Pentapetalae</taxon>
        <taxon>rosids</taxon>
        <taxon>fabids</taxon>
        <taxon>Fabales</taxon>
        <taxon>Fabaceae</taxon>
        <taxon>Papilionoideae</taxon>
        <taxon>50 kb inversion clade</taxon>
        <taxon>dalbergioids sensu lato</taxon>
        <taxon>Dalbergieae</taxon>
        <taxon>Pterocarpus clade</taxon>
        <taxon>Arachis</taxon>
    </lineage>
</organism>
<proteinExistence type="predicted"/>
<dbReference type="EMBL" id="SDMP01000016">
    <property type="protein sequence ID" value="RYR04632.1"/>
    <property type="molecule type" value="Genomic_DNA"/>
</dbReference>
<dbReference type="AlphaFoldDB" id="A0A444YRT2"/>
<protein>
    <recommendedName>
        <fullName evidence="3">HAT C-terminal dimerisation domain-containing protein</fullName>
    </recommendedName>
</protein>
<name>A0A444YRT2_ARAHY</name>
<accession>A0A444YRT2</accession>
<evidence type="ECO:0008006" key="3">
    <source>
        <dbReference type="Google" id="ProtNLM"/>
    </source>
</evidence>
<reference evidence="1 2" key="1">
    <citation type="submission" date="2019-01" db="EMBL/GenBank/DDBJ databases">
        <title>Sequencing of cultivated peanut Arachis hypogaea provides insights into genome evolution and oil improvement.</title>
        <authorList>
            <person name="Chen X."/>
        </authorList>
    </citation>
    <scope>NUCLEOTIDE SEQUENCE [LARGE SCALE GENOMIC DNA]</scope>
    <source>
        <strain evidence="2">cv. Fuhuasheng</strain>
        <tissue evidence="1">Leaves</tissue>
    </source>
</reference>